<dbReference type="Proteomes" id="UP000815325">
    <property type="component" value="Unassembled WGS sequence"/>
</dbReference>
<sequence length="82" mass="9083">MLNPERTLLTSKLYTQVHPPYANQSMLYLGKNLPTSRLTDLMAARSAATAPARAGYCTFTATSSPVTKHARCTYIYQKQSVL</sequence>
<reference evidence="1" key="1">
    <citation type="submission" date="2017-08" db="EMBL/GenBank/DDBJ databases">
        <authorList>
            <person name="Polle J.E."/>
            <person name="Barry K."/>
            <person name="Cushman J."/>
            <person name="Schmutz J."/>
            <person name="Tran D."/>
            <person name="Hathwaick L.T."/>
            <person name="Yim W.C."/>
            <person name="Jenkins J."/>
            <person name="Mckie-Krisberg Z.M."/>
            <person name="Prochnik S."/>
            <person name="Lindquist E."/>
            <person name="Dockter R.B."/>
            <person name="Adam C."/>
            <person name="Molina H."/>
            <person name="Bunkerborg J."/>
            <person name="Jin E."/>
            <person name="Buchheim M."/>
            <person name="Magnuson J."/>
        </authorList>
    </citation>
    <scope>NUCLEOTIDE SEQUENCE</scope>
    <source>
        <strain evidence="1">CCAP 19/18</strain>
    </source>
</reference>
<evidence type="ECO:0008006" key="3">
    <source>
        <dbReference type="Google" id="ProtNLM"/>
    </source>
</evidence>
<organism evidence="1 2">
    <name type="scientific">Dunaliella salina</name>
    <name type="common">Green alga</name>
    <name type="synonym">Protococcus salinus</name>
    <dbReference type="NCBI Taxonomy" id="3046"/>
    <lineage>
        <taxon>Eukaryota</taxon>
        <taxon>Viridiplantae</taxon>
        <taxon>Chlorophyta</taxon>
        <taxon>core chlorophytes</taxon>
        <taxon>Chlorophyceae</taxon>
        <taxon>CS clade</taxon>
        <taxon>Chlamydomonadales</taxon>
        <taxon>Dunaliellaceae</taxon>
        <taxon>Dunaliella</taxon>
    </lineage>
</organism>
<protein>
    <recommendedName>
        <fullName evidence="3">Encoded protein</fullName>
    </recommendedName>
</protein>
<proteinExistence type="predicted"/>
<evidence type="ECO:0000313" key="2">
    <source>
        <dbReference type="Proteomes" id="UP000815325"/>
    </source>
</evidence>
<dbReference type="EMBL" id="MU070636">
    <property type="protein sequence ID" value="KAF5826969.1"/>
    <property type="molecule type" value="Genomic_DNA"/>
</dbReference>
<gene>
    <name evidence="1" type="ORF">DUNSADRAFT_1656</name>
</gene>
<accession>A0ABQ7FX79</accession>
<keyword evidence="2" id="KW-1185">Reference proteome</keyword>
<evidence type="ECO:0000313" key="1">
    <source>
        <dbReference type="EMBL" id="KAF5826969.1"/>
    </source>
</evidence>
<name>A0ABQ7FX79_DUNSA</name>
<comment type="caution">
    <text evidence="1">The sequence shown here is derived from an EMBL/GenBank/DDBJ whole genome shotgun (WGS) entry which is preliminary data.</text>
</comment>